<accession>A0A0A8Y5T6</accession>
<sequence length="55" mass="6785">MASKFLRRISLLLLIYHAKYSRELIFCTRRRKIKLMACMWRRRKTRSRGICRLAL</sequence>
<evidence type="ECO:0000313" key="1">
    <source>
        <dbReference type="EMBL" id="JAD21359.1"/>
    </source>
</evidence>
<protein>
    <submittedName>
        <fullName evidence="1">Uncharacterized protein</fullName>
    </submittedName>
</protein>
<reference evidence="1" key="2">
    <citation type="journal article" date="2015" name="Data Brief">
        <title>Shoot transcriptome of the giant reed, Arundo donax.</title>
        <authorList>
            <person name="Barrero R.A."/>
            <person name="Guerrero F.D."/>
            <person name="Moolhuijzen P."/>
            <person name="Goolsby J.A."/>
            <person name="Tidwell J."/>
            <person name="Bellgard S.E."/>
            <person name="Bellgard M.I."/>
        </authorList>
    </citation>
    <scope>NUCLEOTIDE SEQUENCE</scope>
    <source>
        <tissue evidence="1">Shoot tissue taken approximately 20 cm above the soil surface</tissue>
    </source>
</reference>
<dbReference type="AlphaFoldDB" id="A0A0A8Y5T6"/>
<proteinExistence type="predicted"/>
<reference evidence="1" key="1">
    <citation type="submission" date="2014-09" db="EMBL/GenBank/DDBJ databases">
        <authorList>
            <person name="Magalhaes I.L.F."/>
            <person name="Oliveira U."/>
            <person name="Santos F.R."/>
            <person name="Vidigal T.H.D.A."/>
            <person name="Brescovit A.D."/>
            <person name="Santos A.J."/>
        </authorList>
    </citation>
    <scope>NUCLEOTIDE SEQUENCE</scope>
    <source>
        <tissue evidence="1">Shoot tissue taken approximately 20 cm above the soil surface</tissue>
    </source>
</reference>
<name>A0A0A8Y5T6_ARUDO</name>
<organism evidence="1">
    <name type="scientific">Arundo donax</name>
    <name type="common">Giant reed</name>
    <name type="synonym">Donax arundinaceus</name>
    <dbReference type="NCBI Taxonomy" id="35708"/>
    <lineage>
        <taxon>Eukaryota</taxon>
        <taxon>Viridiplantae</taxon>
        <taxon>Streptophyta</taxon>
        <taxon>Embryophyta</taxon>
        <taxon>Tracheophyta</taxon>
        <taxon>Spermatophyta</taxon>
        <taxon>Magnoliopsida</taxon>
        <taxon>Liliopsida</taxon>
        <taxon>Poales</taxon>
        <taxon>Poaceae</taxon>
        <taxon>PACMAD clade</taxon>
        <taxon>Arundinoideae</taxon>
        <taxon>Arundineae</taxon>
        <taxon>Arundo</taxon>
    </lineage>
</organism>
<dbReference type="EMBL" id="GBRH01276536">
    <property type="protein sequence ID" value="JAD21359.1"/>
    <property type="molecule type" value="Transcribed_RNA"/>
</dbReference>